<sequence>MLKKTLAWTGIVIAALILLAIGAVLWVINTQSGTRFAAARVTALMGDKLAIGSIDGSIAGPLRITNFRYRDPAAGIDASVAQLEIDLVLSDLRHRLVHVARLDVTGIDVLTQEPTEPPPKEPSEPFTLKPPINVAVDSFIARNAKVRNPEATLVEVTRAVFAGRWTSEALAVQTLNVQSPQGFVTFNGRVVQNTAYVGEGRGRFEWTAGEQKFAGTLLVSANESDAVVSSKLSSPLEAVLHAKVAQAADHGWQVELEVPRFDPREQLMPGSSFQSLAASLHGEGTLDRGVVTGRVTINDEPLELESVRFTRSEEQLSLETLLKIGATAGELRANADIQFSEESWTSKASARWKDVVVPSAWVGQELFTRGELNFDGNPQLYNAKGQLTLGPKEQQADIALQVRGTPELIELQQFDIVQPKGRLAATGKVNLQPQLAWAVDARGQNFDPGAFAVEWPGSLRFQLVTQGKMTEQGPDATLKLTELRGQLRGRPISGDADMTLTAPYMPAVKLALNSGQSKLRVQAAKGEQIDATISLDVASLNDWVPNSGGQLAANFRVLGKWPEVAINGNARGHELHLNEMQLRDITLDADVNKPLDPEGSARLRMTGLSAAGFEFETLQANASGNSASHRAEVNTTGQPLAFSIAVEGGKKEEGWSGAVQRLVLDVEDAARLSLREPANIDVKMRDQKMAVDVSRACFVDRDIELCLQGGMQPDGSMRGSYSLANVPLALANSMTSDDLPLRFKGLIQGQGDIRRDADGNLFGTASISSPSGSVSRVLVFEGETEPAEEETLLTYRDFKVDANLSGSDARASISTGLQEKGSLQGEGEVTGLNQANTQINARMNASLPDLAPFAVFAPQLANVHGRMDARGSVTGTLQEPAITGEVTAADLMADIPAIGLHLKNGRLDVRPKSTTEFQVSGGIESGGGTLKFAGTASTSGAINMKVDGNRFLAADIPGAKVLITPDIDVVRNEERTTLSGKVTIPSADVNLQKLPKGGDRAQAASPDVVVVDAETQDEAAEQAIPLYANITVIVGGQDRGRALQEEAVNLTGFGLVAKVNGQLDVRERPGTETVASGDVNVTGTYKAYGQDLTIQQGQLLYASTPLDNPSLRIEATRTVDEVTAGLRIRGSAQSPELTVFSDPPMAQANALSYIVAGKPLEDIGSGSGEGDAVQAATRSLGAAAGGLLAKNLGRRLGADEVSVTDEAMLGGAALTVGQYLSPRVYLSYGVGLFEPGEVITLRYKLSRSLSVSAQRGPEDTRAGIEFRKQR</sequence>
<evidence type="ECO:0000256" key="5">
    <source>
        <dbReference type="SAM" id="Phobius"/>
    </source>
</evidence>
<dbReference type="PANTHER" id="PTHR36985">
    <property type="entry name" value="TRANSLOCATION AND ASSEMBLY MODULE SUBUNIT TAMB"/>
    <property type="match status" value="1"/>
</dbReference>
<comment type="subcellular location">
    <subcellularLocation>
        <location evidence="1">Membrane</location>
        <topology evidence="1">Single-pass membrane protein</topology>
    </subcellularLocation>
</comment>
<dbReference type="PANTHER" id="PTHR36985:SF1">
    <property type="entry name" value="TRANSLOCATION AND ASSEMBLY MODULE SUBUNIT TAMB"/>
    <property type="match status" value="1"/>
</dbReference>
<evidence type="ECO:0000313" key="8">
    <source>
        <dbReference type="Proteomes" id="UP001595904"/>
    </source>
</evidence>
<dbReference type="InterPro" id="IPR007452">
    <property type="entry name" value="TamB_C"/>
</dbReference>
<evidence type="ECO:0000256" key="2">
    <source>
        <dbReference type="ARBA" id="ARBA00022692"/>
    </source>
</evidence>
<dbReference type="EMBL" id="JBHSDU010000003">
    <property type="protein sequence ID" value="MFC4311503.1"/>
    <property type="molecule type" value="Genomic_DNA"/>
</dbReference>
<organism evidence="7 8">
    <name type="scientific">Steroidobacter flavus</name>
    <dbReference type="NCBI Taxonomy" id="1842136"/>
    <lineage>
        <taxon>Bacteria</taxon>
        <taxon>Pseudomonadati</taxon>
        <taxon>Pseudomonadota</taxon>
        <taxon>Gammaproteobacteria</taxon>
        <taxon>Steroidobacterales</taxon>
        <taxon>Steroidobacteraceae</taxon>
        <taxon>Steroidobacter</taxon>
    </lineage>
</organism>
<evidence type="ECO:0000259" key="6">
    <source>
        <dbReference type="Pfam" id="PF04357"/>
    </source>
</evidence>
<feature type="domain" description="Translocation and assembly module TamB C-terminal" evidence="6">
    <location>
        <begin position="925"/>
        <end position="1269"/>
    </location>
</feature>
<dbReference type="RefSeq" id="WP_380599900.1">
    <property type="nucleotide sequence ID" value="NZ_JBHSDU010000003.1"/>
</dbReference>
<comment type="caution">
    <text evidence="7">The sequence shown here is derived from an EMBL/GenBank/DDBJ whole genome shotgun (WGS) entry which is preliminary data.</text>
</comment>
<accession>A0ABV8SV58</accession>
<keyword evidence="3 5" id="KW-1133">Transmembrane helix</keyword>
<gene>
    <name evidence="7" type="ORF">ACFPN2_20550</name>
</gene>
<keyword evidence="2 5" id="KW-0812">Transmembrane</keyword>
<evidence type="ECO:0000256" key="1">
    <source>
        <dbReference type="ARBA" id="ARBA00004167"/>
    </source>
</evidence>
<keyword evidence="4 5" id="KW-0472">Membrane</keyword>
<proteinExistence type="predicted"/>
<evidence type="ECO:0000256" key="4">
    <source>
        <dbReference type="ARBA" id="ARBA00023136"/>
    </source>
</evidence>
<evidence type="ECO:0000313" key="7">
    <source>
        <dbReference type="EMBL" id="MFC4311503.1"/>
    </source>
</evidence>
<dbReference type="Pfam" id="PF04357">
    <property type="entry name" value="TamB"/>
    <property type="match status" value="1"/>
</dbReference>
<protein>
    <submittedName>
        <fullName evidence="7">Translocation/assembly module TamB domain-containing protein</fullName>
    </submittedName>
</protein>
<name>A0ABV8SV58_9GAMM</name>
<evidence type="ECO:0000256" key="3">
    <source>
        <dbReference type="ARBA" id="ARBA00022989"/>
    </source>
</evidence>
<feature type="transmembrane region" description="Helical" evidence="5">
    <location>
        <begin position="7"/>
        <end position="28"/>
    </location>
</feature>
<dbReference type="Proteomes" id="UP001595904">
    <property type="component" value="Unassembled WGS sequence"/>
</dbReference>
<reference evidence="8" key="1">
    <citation type="journal article" date="2019" name="Int. J. Syst. Evol. Microbiol.">
        <title>The Global Catalogue of Microorganisms (GCM) 10K type strain sequencing project: providing services to taxonomists for standard genome sequencing and annotation.</title>
        <authorList>
            <consortium name="The Broad Institute Genomics Platform"/>
            <consortium name="The Broad Institute Genome Sequencing Center for Infectious Disease"/>
            <person name="Wu L."/>
            <person name="Ma J."/>
        </authorList>
    </citation>
    <scope>NUCLEOTIDE SEQUENCE [LARGE SCALE GENOMIC DNA]</scope>
    <source>
        <strain evidence="8">CGMCC 1.10759</strain>
    </source>
</reference>
<keyword evidence="8" id="KW-1185">Reference proteome</keyword>